<dbReference type="InterPro" id="IPR012337">
    <property type="entry name" value="RNaseH-like_sf"/>
</dbReference>
<accession>A0ABS1EHY3</accession>
<dbReference type="Proteomes" id="UP000635316">
    <property type="component" value="Unassembled WGS sequence"/>
</dbReference>
<dbReference type="SUPFAM" id="SSF53098">
    <property type="entry name" value="Ribonuclease H-like"/>
    <property type="match status" value="1"/>
</dbReference>
<proteinExistence type="predicted"/>
<evidence type="ECO:0000313" key="2">
    <source>
        <dbReference type="Proteomes" id="UP000635316"/>
    </source>
</evidence>
<evidence type="ECO:0008006" key="3">
    <source>
        <dbReference type="Google" id="ProtNLM"/>
    </source>
</evidence>
<gene>
    <name evidence="1" type="ORF">JHL22_15685</name>
</gene>
<dbReference type="EMBL" id="JAENGP010000031">
    <property type="protein sequence ID" value="MBK1782653.1"/>
    <property type="molecule type" value="Genomic_DNA"/>
</dbReference>
<name>A0ABS1EHY3_9BURK</name>
<organism evidence="1 2">
    <name type="scientific">Advenella mandrilli</name>
    <dbReference type="NCBI Taxonomy" id="2800330"/>
    <lineage>
        <taxon>Bacteria</taxon>
        <taxon>Pseudomonadati</taxon>
        <taxon>Pseudomonadota</taxon>
        <taxon>Betaproteobacteria</taxon>
        <taxon>Burkholderiales</taxon>
        <taxon>Alcaligenaceae</taxon>
    </lineage>
</organism>
<sequence length="89" mass="10191">MKDAIMLATLQRLGVVPSFSRPSVNDDNPYSEALFRTLKYTPAYPAKPFASLEQAILNHRSAVYEAAKQAKPERWKNRSVRNWKPVEEV</sequence>
<evidence type="ECO:0000313" key="1">
    <source>
        <dbReference type="EMBL" id="MBK1782653.1"/>
    </source>
</evidence>
<comment type="caution">
    <text evidence="1">The sequence shown here is derived from an EMBL/GenBank/DDBJ whole genome shotgun (WGS) entry which is preliminary data.</text>
</comment>
<protein>
    <recommendedName>
        <fullName evidence="3">Transposase</fullName>
    </recommendedName>
</protein>
<keyword evidence="2" id="KW-1185">Reference proteome</keyword>
<reference evidence="1 2" key="1">
    <citation type="submission" date="2020-12" db="EMBL/GenBank/DDBJ databases">
        <authorList>
            <person name="Lu T."/>
            <person name="Wang Q."/>
            <person name="Han X."/>
        </authorList>
    </citation>
    <scope>NUCLEOTIDE SEQUENCE [LARGE SCALE GENOMIC DNA]</scope>
    <source>
        <strain evidence="1 2">WQ 585</strain>
    </source>
</reference>